<organism evidence="3 5">
    <name type="scientific">Paraburkholderia madseniana</name>
    <dbReference type="NCBI Taxonomy" id="2599607"/>
    <lineage>
        <taxon>Bacteria</taxon>
        <taxon>Pseudomonadati</taxon>
        <taxon>Pseudomonadota</taxon>
        <taxon>Betaproteobacteria</taxon>
        <taxon>Burkholderiales</taxon>
        <taxon>Burkholderiaceae</taxon>
        <taxon>Paraburkholderia</taxon>
    </lineage>
</organism>
<evidence type="ECO:0000313" key="4">
    <source>
        <dbReference type="Proteomes" id="UP001209412"/>
    </source>
</evidence>
<feature type="signal peptide" evidence="1">
    <location>
        <begin position="1"/>
        <end position="18"/>
    </location>
</feature>
<evidence type="ECO:0000313" key="3">
    <source>
        <dbReference type="EMBL" id="MDQ6411737.1"/>
    </source>
</evidence>
<name>A0AAP5BKP2_9BURK</name>
<dbReference type="PANTHER" id="PTHR47197">
    <property type="entry name" value="PROTEIN NIRF"/>
    <property type="match status" value="1"/>
</dbReference>
<dbReference type="Proteomes" id="UP001209412">
    <property type="component" value="Unassembled WGS sequence"/>
</dbReference>
<evidence type="ECO:0000313" key="2">
    <source>
        <dbReference type="EMBL" id="MCX4149919.1"/>
    </source>
</evidence>
<dbReference type="RefSeq" id="WP_266260712.1">
    <property type="nucleotide sequence ID" value="NZ_JAMXWF010000035.1"/>
</dbReference>
<protein>
    <recommendedName>
        <fullName evidence="6">YncE family protein</fullName>
    </recommendedName>
</protein>
<dbReference type="EMBL" id="JAPKHW010000035">
    <property type="protein sequence ID" value="MCX4149919.1"/>
    <property type="molecule type" value="Genomic_DNA"/>
</dbReference>
<dbReference type="EMBL" id="JAMXWF010000035">
    <property type="protein sequence ID" value="MDQ6411737.1"/>
    <property type="molecule type" value="Genomic_DNA"/>
</dbReference>
<reference evidence="3" key="1">
    <citation type="submission" date="2022-06" db="EMBL/GenBank/DDBJ databases">
        <title>PHB producers.</title>
        <authorList>
            <person name="Besaury L."/>
        </authorList>
    </citation>
    <scope>NUCLEOTIDE SEQUENCE</scope>
    <source>
        <strain evidence="3 4">SEWS6</strain>
    </source>
</reference>
<accession>A0AAP5BKP2</accession>
<evidence type="ECO:0000256" key="1">
    <source>
        <dbReference type="SAM" id="SignalP"/>
    </source>
</evidence>
<evidence type="ECO:0000313" key="5">
    <source>
        <dbReference type="Proteomes" id="UP001242288"/>
    </source>
</evidence>
<gene>
    <name evidence="3" type="ORF">NIE36_31770</name>
    <name evidence="2" type="ORF">OSB80_31835</name>
</gene>
<dbReference type="Proteomes" id="UP001242288">
    <property type="component" value="Unassembled WGS sequence"/>
</dbReference>
<sequence length="373" mass="37784">MQRQLLLALTLGASILLASCGGGSDVTSTAPTIKTTVAVPNSATPPFSFDISYAGSGKYFLADRNNAAVDVVDTKSNTLIAQIKGGFTGVGATSDTSGPDGLVGIPGTNTIYVGDVNAVKIVDVAAQQVVGTIPISTAGHRVDEGCYDPDDNLVMFSSPGEAPPFATFISTKTQAIVAKLTFATSSGLEACVYDSKSKSFIVNNDGTPANPEGEVNVIAASSVVAGTPAVSKVFPLGTCAPTGLDLGPNNDMLVGCDPPAGKPLITLILDRTTGATLAKFPFGGVDQITYDPVSNRYFLPARHETSSGTAASSGFTPILGVVDASTRTLIDQLPVGTGVHSVAVDGASGQAYVPFQPGAAAFPNGGILVVTTH</sequence>
<keyword evidence="4" id="KW-1185">Reference proteome</keyword>
<dbReference type="Gene3D" id="2.130.10.10">
    <property type="entry name" value="YVTN repeat-like/Quinoprotein amine dehydrogenase"/>
    <property type="match status" value="1"/>
</dbReference>
<dbReference type="PANTHER" id="PTHR47197:SF3">
    <property type="entry name" value="DIHYDRO-HEME D1 DEHYDROGENASE"/>
    <property type="match status" value="1"/>
</dbReference>
<dbReference type="AlphaFoldDB" id="A0AAP5BKP2"/>
<keyword evidence="1" id="KW-0732">Signal</keyword>
<comment type="caution">
    <text evidence="3">The sequence shown here is derived from an EMBL/GenBank/DDBJ whole genome shotgun (WGS) entry which is preliminary data.</text>
</comment>
<dbReference type="SUPFAM" id="SSF51004">
    <property type="entry name" value="C-terminal (heme d1) domain of cytochrome cd1-nitrite reductase"/>
    <property type="match status" value="1"/>
</dbReference>
<dbReference type="InterPro" id="IPR011048">
    <property type="entry name" value="Haem_d1_sf"/>
</dbReference>
<evidence type="ECO:0008006" key="6">
    <source>
        <dbReference type="Google" id="ProtNLM"/>
    </source>
</evidence>
<dbReference type="InterPro" id="IPR015943">
    <property type="entry name" value="WD40/YVTN_repeat-like_dom_sf"/>
</dbReference>
<proteinExistence type="predicted"/>
<dbReference type="InterPro" id="IPR051200">
    <property type="entry name" value="Host-pathogen_enzymatic-act"/>
</dbReference>
<dbReference type="PROSITE" id="PS51257">
    <property type="entry name" value="PROKAR_LIPOPROTEIN"/>
    <property type="match status" value="1"/>
</dbReference>
<feature type="chain" id="PRO_5043051432" description="YncE family protein" evidence="1">
    <location>
        <begin position="19"/>
        <end position="373"/>
    </location>
</feature>